<feature type="domain" description="Response regulatory" evidence="2">
    <location>
        <begin position="343"/>
        <end position="458"/>
    </location>
</feature>
<protein>
    <recommendedName>
        <fullName evidence="2">Response regulatory domain-containing protein</fullName>
    </recommendedName>
</protein>
<dbReference type="Pfam" id="PF09084">
    <property type="entry name" value="NMT1"/>
    <property type="match status" value="1"/>
</dbReference>
<dbReference type="Pfam" id="PF00072">
    <property type="entry name" value="Response_reg"/>
    <property type="match status" value="1"/>
</dbReference>
<evidence type="ECO:0000313" key="4">
    <source>
        <dbReference type="Proteomes" id="UP000230821"/>
    </source>
</evidence>
<dbReference type="SUPFAM" id="SSF52172">
    <property type="entry name" value="CheY-like"/>
    <property type="match status" value="1"/>
</dbReference>
<evidence type="ECO:0000313" key="3">
    <source>
        <dbReference type="EMBL" id="PIE32749.1"/>
    </source>
</evidence>
<gene>
    <name evidence="3" type="ORF">CSA56_14270</name>
</gene>
<dbReference type="InterPro" id="IPR011006">
    <property type="entry name" value="CheY-like_superfamily"/>
</dbReference>
<dbReference type="EMBL" id="PDSK01000108">
    <property type="protein sequence ID" value="PIE32749.1"/>
    <property type="molecule type" value="Genomic_DNA"/>
</dbReference>
<evidence type="ECO:0000256" key="1">
    <source>
        <dbReference type="PROSITE-ProRule" id="PRU00169"/>
    </source>
</evidence>
<name>A0A2G6KD77_9BACT</name>
<keyword evidence="1" id="KW-0597">Phosphoprotein</keyword>
<proteinExistence type="predicted"/>
<dbReference type="Gene3D" id="3.40.190.10">
    <property type="entry name" value="Periplasmic binding protein-like II"/>
    <property type="match status" value="2"/>
</dbReference>
<dbReference type="Gene3D" id="3.40.50.2300">
    <property type="match status" value="1"/>
</dbReference>
<dbReference type="SUPFAM" id="SSF53850">
    <property type="entry name" value="Periplasmic binding protein-like II"/>
    <property type="match status" value="1"/>
</dbReference>
<comment type="caution">
    <text evidence="3">The sequence shown here is derived from an EMBL/GenBank/DDBJ whole genome shotgun (WGS) entry which is preliminary data.</text>
</comment>
<organism evidence="3 4">
    <name type="scientific">candidate division KSB3 bacterium</name>
    <dbReference type="NCBI Taxonomy" id="2044937"/>
    <lineage>
        <taxon>Bacteria</taxon>
        <taxon>candidate division KSB3</taxon>
    </lineage>
</organism>
<feature type="modified residue" description="4-aspartylphosphate" evidence="1">
    <location>
        <position position="393"/>
    </location>
</feature>
<dbReference type="InterPro" id="IPR001789">
    <property type="entry name" value="Sig_transdc_resp-reg_receiver"/>
</dbReference>
<dbReference type="PROSITE" id="PS50110">
    <property type="entry name" value="RESPONSE_REGULATORY"/>
    <property type="match status" value="1"/>
</dbReference>
<dbReference type="PANTHER" id="PTHR30024">
    <property type="entry name" value="ALIPHATIC SULFONATES-BINDING PROTEIN-RELATED"/>
    <property type="match status" value="1"/>
</dbReference>
<dbReference type="InterPro" id="IPR015168">
    <property type="entry name" value="SsuA/THI5"/>
</dbReference>
<dbReference type="Proteomes" id="UP000230821">
    <property type="component" value="Unassembled WGS sequence"/>
</dbReference>
<accession>A0A2G6KD77</accession>
<dbReference type="AlphaFoldDB" id="A0A2G6KD77"/>
<reference evidence="3 4" key="1">
    <citation type="submission" date="2017-10" db="EMBL/GenBank/DDBJ databases">
        <title>Novel microbial diversity and functional potential in the marine mammal oral microbiome.</title>
        <authorList>
            <person name="Dudek N.K."/>
            <person name="Sun C.L."/>
            <person name="Burstein D."/>
            <person name="Kantor R.S."/>
            <person name="Aliaga Goltsman D.S."/>
            <person name="Bik E.M."/>
            <person name="Thomas B.C."/>
            <person name="Banfield J.F."/>
            <person name="Relman D.A."/>
        </authorList>
    </citation>
    <scope>NUCLEOTIDE SEQUENCE [LARGE SCALE GENOMIC DNA]</scope>
    <source>
        <strain evidence="3">DOLJORAL78_47_16</strain>
    </source>
</reference>
<evidence type="ECO:0000259" key="2">
    <source>
        <dbReference type="PROSITE" id="PS50110"/>
    </source>
</evidence>
<dbReference type="GO" id="GO:0000160">
    <property type="term" value="P:phosphorelay signal transduction system"/>
    <property type="evidence" value="ECO:0007669"/>
    <property type="project" value="InterPro"/>
</dbReference>
<dbReference type="SMART" id="SM00448">
    <property type="entry name" value="REC"/>
    <property type="match status" value="1"/>
</dbReference>
<sequence>MLQQLEIWGTNDPNISAQLALAIQMDLFRKDAGFAVSYRLLESGPRMPYEILAASKKPFAVLQTPITSMILNDKGYHTKIVAPLADIAGTQQMIIRPDRGITHPKDLEGKRVGMAKDAAIHVAVRNMARDYGVDLRNVEFVNLMPHEQMIGFEEGTLDALACWEPWTTKARNLGGKMFFSGARSEIPGMEGDVNWLVDEGCLIVPDEHIEHHREEVIAILRVLRKATELLNEHRREIVKKLAPFFDIAQDELITAMRKNLYSMTFDNLFRIGVLAFRDALYQDGLISKKLSEQEVYDVSLFQQIDPSAILFEETLPQDVTVIGKANIFYRQDLTLAEGGRNVRFLVADDSKVVRSSLAQTVEILGGEVVGEASTGQAAIDVFTEQRPNFVTMDLSMPGVSGIDAIEHILRLAPDTHIIVISGNDLQELRDEVFELGAEIFIVKPFDPLLVAEVIGLLLLW</sequence>